<evidence type="ECO:0000313" key="1">
    <source>
        <dbReference type="EMBL" id="OQR41318.1"/>
    </source>
</evidence>
<comment type="caution">
    <text evidence="1">The sequence shown here is derived from an EMBL/GenBank/DDBJ whole genome shotgun (WGS) entry which is preliminary data.</text>
</comment>
<dbReference type="Proteomes" id="UP000192599">
    <property type="component" value="Unassembled WGS sequence"/>
</dbReference>
<dbReference type="RefSeq" id="WP_081560719.1">
    <property type="nucleotide sequence ID" value="NZ_JAMXDR010000003.1"/>
</dbReference>
<reference evidence="1 2" key="1">
    <citation type="submission" date="2017-04" db="EMBL/GenBank/DDBJ databases">
        <title>Accumulation and expression of multiple antibiotic resistance genes in Arcobacter cryaerophilus that thrives in sewage.</title>
        <authorList>
            <person name="Millar J.A."/>
            <person name="Raghavan R."/>
        </authorList>
    </citation>
    <scope>NUCLEOTIDE SEQUENCE [LARGE SCALE GENOMIC DNA]</scope>
    <source>
        <strain evidence="1 2">AZT-1</strain>
    </source>
</reference>
<gene>
    <name evidence="1" type="ORF">AS859_06380</name>
</gene>
<accession>A0A1V9VBY6</accession>
<sequence>MFWSGVEKSVHDLINLPSQKINESTTFLNATINKKSINLRYMADGINSYDMTYVERENFSSILQDKFCAEHTFKNILDYNYEIVVTYIDNNFQIISEVLLDKYNCK</sequence>
<protein>
    <submittedName>
        <fullName evidence="1">Uncharacterized protein</fullName>
    </submittedName>
</protein>
<name>A0A1V9VBY6_9BACT</name>
<dbReference type="AlphaFoldDB" id="A0A1V9VBY6"/>
<organism evidence="1 2">
    <name type="scientific">Aliarcobacter cryaerophilus</name>
    <dbReference type="NCBI Taxonomy" id="28198"/>
    <lineage>
        <taxon>Bacteria</taxon>
        <taxon>Pseudomonadati</taxon>
        <taxon>Campylobacterota</taxon>
        <taxon>Epsilonproteobacteria</taxon>
        <taxon>Campylobacterales</taxon>
        <taxon>Arcobacteraceae</taxon>
        <taxon>Aliarcobacter</taxon>
    </lineage>
</organism>
<dbReference type="EMBL" id="LNTC01000072">
    <property type="protein sequence ID" value="OQR41318.1"/>
    <property type="molecule type" value="Genomic_DNA"/>
</dbReference>
<proteinExistence type="predicted"/>
<evidence type="ECO:0000313" key="2">
    <source>
        <dbReference type="Proteomes" id="UP000192599"/>
    </source>
</evidence>